<sequence length="391" mass="45580">MSRILPIKDLKSLATYLRKKLKEKNPNNAQQLKYKYMLLYAYNGTGKTRLSVEFKNAGKRGGQGDTLYFNAFTEDLFTWDNDLDGDSKRVLKFNAASRFFAGIKELEMENRIRPFLNRYADFDFRIDYDESAVSFSRTFTIKPDDGGEEISQTIDNIKVSRGEENIFIWCFFLAIVQLAIDGADAYKWAKYIYIDDPISSLDDNNAIAVATDLTRLLRREENHLQTVISSHHTLFFNVLWNELSSSSKRLFLGANKATNRYYLRNTDDTPYFHHVATLVELQKAAQSGKIYTYHFNMLRGILEKTASFHGFRHFSACVRKDDDDIEGIIHSRLINLMSHGNYSLYEPQEMVEDNKEYFKKILSDFMGRYAFNEELFSEPTEVDEANFDRRR</sequence>
<evidence type="ECO:0000313" key="2">
    <source>
        <dbReference type="EMBL" id="MBP1466461.1"/>
    </source>
</evidence>
<proteinExistence type="predicted"/>
<dbReference type="Gene3D" id="3.40.50.300">
    <property type="entry name" value="P-loop containing nucleotide triphosphate hydrolases"/>
    <property type="match status" value="1"/>
</dbReference>
<evidence type="ECO:0000313" key="3">
    <source>
        <dbReference type="Proteomes" id="UP001193081"/>
    </source>
</evidence>
<evidence type="ECO:0000259" key="1">
    <source>
        <dbReference type="Pfam" id="PF13166"/>
    </source>
</evidence>
<reference evidence="2 3" key="1">
    <citation type="submission" date="2021-03" db="EMBL/GenBank/DDBJ databases">
        <authorList>
            <person name="Grouzdev D.S."/>
        </authorList>
    </citation>
    <scope>NUCLEOTIDE SEQUENCE [LARGE SCALE GENOMIC DNA]</scope>
    <source>
        <strain evidence="2 3">M50-1</strain>
    </source>
</reference>
<organism evidence="2 3">
    <name type="scientific">Candidatus Chloroploca mongolica</name>
    <dbReference type="NCBI Taxonomy" id="2528176"/>
    <lineage>
        <taxon>Bacteria</taxon>
        <taxon>Bacillati</taxon>
        <taxon>Chloroflexota</taxon>
        <taxon>Chloroflexia</taxon>
        <taxon>Chloroflexales</taxon>
        <taxon>Chloroflexineae</taxon>
        <taxon>Oscillochloridaceae</taxon>
        <taxon>Candidatus Chloroploca</taxon>
    </lineage>
</organism>
<dbReference type="InterPro" id="IPR027417">
    <property type="entry name" value="P-loop_NTPase"/>
</dbReference>
<dbReference type="Pfam" id="PF13166">
    <property type="entry name" value="AAA_13"/>
    <property type="match status" value="1"/>
</dbReference>
<dbReference type="Proteomes" id="UP001193081">
    <property type="component" value="Unassembled WGS sequence"/>
</dbReference>
<dbReference type="RefSeq" id="WP_135478452.1">
    <property type="nucleotide sequence ID" value="NZ_SIJK02000019.1"/>
</dbReference>
<keyword evidence="3" id="KW-1185">Reference proteome</keyword>
<gene>
    <name evidence="2" type="ORF">EYB53_012170</name>
</gene>
<accession>A0ABS4DAH6</accession>
<feature type="domain" description="Protein CR006 P-loop" evidence="1">
    <location>
        <begin position="157"/>
        <end position="359"/>
    </location>
</feature>
<protein>
    <submittedName>
        <fullName evidence="2">AAA family ATPase</fullName>
    </submittedName>
</protein>
<dbReference type="InterPro" id="IPR026866">
    <property type="entry name" value="CR006_AAA"/>
</dbReference>
<comment type="caution">
    <text evidence="2">The sequence shown here is derived from an EMBL/GenBank/DDBJ whole genome shotgun (WGS) entry which is preliminary data.</text>
</comment>
<dbReference type="EMBL" id="SIJK02000019">
    <property type="protein sequence ID" value="MBP1466461.1"/>
    <property type="molecule type" value="Genomic_DNA"/>
</dbReference>
<name>A0ABS4DAH6_9CHLR</name>